<evidence type="ECO:0000313" key="2">
    <source>
        <dbReference type="Proteomes" id="UP000236291"/>
    </source>
</evidence>
<sequence length="79" mass="8851">MALKRSRRHAGKHLSGIGYVSIQMVPYHAVWLDVVVSSEILVVYGKEALRKILGELLLIWQSFGECLAGTRLHKHRVAG</sequence>
<name>A0A2K3K4H0_TRIPR</name>
<protein>
    <submittedName>
        <fullName evidence="1">Uncharacterized protein</fullName>
    </submittedName>
</protein>
<dbReference type="AlphaFoldDB" id="A0A2K3K4H0"/>
<evidence type="ECO:0000313" key="1">
    <source>
        <dbReference type="EMBL" id="PNX61181.1"/>
    </source>
</evidence>
<reference evidence="1 2" key="1">
    <citation type="journal article" date="2014" name="Am. J. Bot.">
        <title>Genome assembly and annotation for red clover (Trifolium pratense; Fabaceae).</title>
        <authorList>
            <person name="Istvanek J."/>
            <person name="Jaros M."/>
            <person name="Krenek A."/>
            <person name="Repkova J."/>
        </authorList>
    </citation>
    <scope>NUCLEOTIDE SEQUENCE [LARGE SCALE GENOMIC DNA]</scope>
    <source>
        <strain evidence="2">cv. Tatra</strain>
        <tissue evidence="1">Young leaves</tissue>
    </source>
</reference>
<reference evidence="1 2" key="2">
    <citation type="journal article" date="2017" name="Front. Plant Sci.">
        <title>Gene Classification and Mining of Molecular Markers Useful in Red Clover (Trifolium pratense) Breeding.</title>
        <authorList>
            <person name="Istvanek J."/>
            <person name="Dluhosova J."/>
            <person name="Dluhos P."/>
            <person name="Patkova L."/>
            <person name="Nedelnik J."/>
            <person name="Repkova J."/>
        </authorList>
    </citation>
    <scope>NUCLEOTIDE SEQUENCE [LARGE SCALE GENOMIC DNA]</scope>
    <source>
        <strain evidence="2">cv. Tatra</strain>
        <tissue evidence="1">Young leaves</tissue>
    </source>
</reference>
<dbReference type="Proteomes" id="UP000236291">
    <property type="component" value="Unassembled WGS sequence"/>
</dbReference>
<organism evidence="1 2">
    <name type="scientific">Trifolium pratense</name>
    <name type="common">Red clover</name>
    <dbReference type="NCBI Taxonomy" id="57577"/>
    <lineage>
        <taxon>Eukaryota</taxon>
        <taxon>Viridiplantae</taxon>
        <taxon>Streptophyta</taxon>
        <taxon>Embryophyta</taxon>
        <taxon>Tracheophyta</taxon>
        <taxon>Spermatophyta</taxon>
        <taxon>Magnoliopsida</taxon>
        <taxon>eudicotyledons</taxon>
        <taxon>Gunneridae</taxon>
        <taxon>Pentapetalae</taxon>
        <taxon>rosids</taxon>
        <taxon>fabids</taxon>
        <taxon>Fabales</taxon>
        <taxon>Fabaceae</taxon>
        <taxon>Papilionoideae</taxon>
        <taxon>50 kb inversion clade</taxon>
        <taxon>NPAAA clade</taxon>
        <taxon>Hologalegina</taxon>
        <taxon>IRL clade</taxon>
        <taxon>Trifolieae</taxon>
        <taxon>Trifolium</taxon>
    </lineage>
</organism>
<dbReference type="EMBL" id="ASHM01140546">
    <property type="protein sequence ID" value="PNX61181.1"/>
    <property type="molecule type" value="Genomic_DNA"/>
</dbReference>
<gene>
    <name evidence="1" type="ORF">L195_g060542</name>
</gene>
<comment type="caution">
    <text evidence="1">The sequence shown here is derived from an EMBL/GenBank/DDBJ whole genome shotgun (WGS) entry which is preliminary data.</text>
</comment>
<proteinExistence type="predicted"/>
<accession>A0A2K3K4H0</accession>